<dbReference type="OrthoDB" id="303614at2759"/>
<keyword evidence="10" id="KW-0560">Oxidoreductase</keyword>
<keyword evidence="8" id="KW-0285">Flavoprotein</keyword>
<keyword evidence="16" id="KW-1185">Reference proteome</keyword>
<evidence type="ECO:0000256" key="1">
    <source>
        <dbReference type="ARBA" id="ARBA00001917"/>
    </source>
</evidence>
<dbReference type="Proteomes" id="UP000663832">
    <property type="component" value="Unassembled WGS sequence"/>
</dbReference>
<evidence type="ECO:0000256" key="11">
    <source>
        <dbReference type="ARBA" id="ARBA00023096"/>
    </source>
</evidence>
<keyword evidence="9" id="KW-0288">FMN</keyword>
<evidence type="ECO:0000256" key="4">
    <source>
        <dbReference type="ARBA" id="ARBA00005037"/>
    </source>
</evidence>
<evidence type="ECO:0000259" key="13">
    <source>
        <dbReference type="Pfam" id="PF10590"/>
    </source>
</evidence>
<dbReference type="InterPro" id="IPR000659">
    <property type="entry name" value="Pyridox_Oxase"/>
</dbReference>
<accession>A0A813YUJ9</accession>
<comment type="similarity">
    <text evidence="5">Belongs to the pyridoxamine 5'-phosphate oxidase family.</text>
</comment>
<dbReference type="Pfam" id="PF01243">
    <property type="entry name" value="PNPOx_N"/>
    <property type="match status" value="1"/>
</dbReference>
<feature type="domain" description="Pyridoxine 5'-phosphate oxidase dimerisation C-terminal" evidence="13">
    <location>
        <begin position="199"/>
        <end position="257"/>
    </location>
</feature>
<dbReference type="EMBL" id="CAJNOI010000033">
    <property type="protein sequence ID" value="CAF0889226.1"/>
    <property type="molecule type" value="Genomic_DNA"/>
</dbReference>
<dbReference type="PANTHER" id="PTHR10851:SF0">
    <property type="entry name" value="PYRIDOXINE-5'-PHOSPHATE OXIDASE"/>
    <property type="match status" value="1"/>
</dbReference>
<evidence type="ECO:0000256" key="8">
    <source>
        <dbReference type="ARBA" id="ARBA00022630"/>
    </source>
</evidence>
<dbReference type="InterPro" id="IPR011576">
    <property type="entry name" value="Pyridox_Oxase_N"/>
</dbReference>
<dbReference type="EC" id="1.4.3.5" evidence="7"/>
<sequence length="257" mass="30203">MNDHFLDVMRLIRLLFRLMEPQAHIHTNVNIAALRKPYKQPNEFFGVEHLVSKEPFGQFKKWFEEAVEYVEEPNSFCLSTATKNGMPSSRFLLMKGFDENGFKFYTNYDSQKGKQLEENPVASMCFYWPSMSRSIRIDGRVEKLSETESNEYFYSRPIDSQISAAISKQSQPVPSRQFLLDQRQNYIDNNLPIEKPKRWGGFLLIPHTIEFYQGQSNRLSDRIQFRRVTSDTNKDNQIDPTITHQGTHGWIYERLSP</sequence>
<dbReference type="InterPro" id="IPR019576">
    <property type="entry name" value="Pyridoxamine_oxidase_dimer_C"/>
</dbReference>
<evidence type="ECO:0000313" key="17">
    <source>
        <dbReference type="Proteomes" id="UP000663877"/>
    </source>
</evidence>
<evidence type="ECO:0000313" key="16">
    <source>
        <dbReference type="Proteomes" id="UP000663832"/>
    </source>
</evidence>
<dbReference type="UniPathway" id="UPA01068">
    <property type="reaction ID" value="UER00304"/>
</dbReference>
<dbReference type="FunFam" id="2.30.110.10:FF:000005">
    <property type="entry name" value="NAD(P)H-hydrate epimerase"/>
    <property type="match status" value="1"/>
</dbReference>
<dbReference type="Proteomes" id="UP000663877">
    <property type="component" value="Unassembled WGS sequence"/>
</dbReference>
<protein>
    <recommendedName>
        <fullName evidence="7">pyridoxal 5'-phosphate synthase</fullName>
        <ecNumber evidence="7">1.4.3.5</ecNumber>
    </recommendedName>
</protein>
<reference evidence="14" key="1">
    <citation type="submission" date="2021-02" db="EMBL/GenBank/DDBJ databases">
        <authorList>
            <person name="Nowell W R."/>
        </authorList>
    </citation>
    <scope>NUCLEOTIDE SEQUENCE</scope>
</reference>
<comment type="cofactor">
    <cofactor evidence="1">
        <name>FMN</name>
        <dbReference type="ChEBI" id="CHEBI:58210"/>
    </cofactor>
</comment>
<evidence type="ECO:0000256" key="2">
    <source>
        <dbReference type="ARBA" id="ARBA00003691"/>
    </source>
</evidence>
<dbReference type="GO" id="GO:0010181">
    <property type="term" value="F:FMN binding"/>
    <property type="evidence" value="ECO:0007669"/>
    <property type="project" value="InterPro"/>
</dbReference>
<evidence type="ECO:0000313" key="15">
    <source>
        <dbReference type="EMBL" id="CAF1165075.1"/>
    </source>
</evidence>
<keyword evidence="11" id="KW-0664">Pyridoxine biosynthesis</keyword>
<evidence type="ECO:0000256" key="6">
    <source>
        <dbReference type="ARBA" id="ARBA00011738"/>
    </source>
</evidence>
<dbReference type="PIRSF" id="PIRSF000190">
    <property type="entry name" value="Pyd_amn-ph_oxd"/>
    <property type="match status" value="1"/>
</dbReference>
<feature type="domain" description="Pyridoxamine 5'-phosphate oxidase N-terminal" evidence="12">
    <location>
        <begin position="64"/>
        <end position="179"/>
    </location>
</feature>
<evidence type="ECO:0000256" key="7">
    <source>
        <dbReference type="ARBA" id="ARBA00012801"/>
    </source>
</evidence>
<comment type="subunit">
    <text evidence="6">Homodimer.</text>
</comment>
<proteinExistence type="inferred from homology"/>
<gene>
    <name evidence="14" type="ORF">BJG266_LOCUS9854</name>
    <name evidence="15" type="ORF">QVE165_LOCUS23786</name>
</gene>
<comment type="pathway">
    <text evidence="4">Cofactor metabolism; pyridoxal 5'-phosphate salvage; pyridoxal 5'-phosphate from pyridoxine 5'-phosphate: step 1/1.</text>
</comment>
<comment type="function">
    <text evidence="2">Catalyzes the oxidation of either pyridoxine 5'-phosphate (PNP) or pyridoxamine 5'-phosphate (PMP) into pyridoxal 5'-phosphate (PLP).</text>
</comment>
<comment type="pathway">
    <text evidence="3">Cofactor metabolism; pyridoxal 5'-phosphate salvage; pyridoxal 5'-phosphate from pyridoxamine 5'-phosphate: step 1/1.</text>
</comment>
<dbReference type="GO" id="GO:0008615">
    <property type="term" value="P:pyridoxine biosynthetic process"/>
    <property type="evidence" value="ECO:0007669"/>
    <property type="project" value="UniProtKB-KW"/>
</dbReference>
<evidence type="ECO:0000256" key="3">
    <source>
        <dbReference type="ARBA" id="ARBA00004738"/>
    </source>
</evidence>
<dbReference type="Gene3D" id="2.30.110.10">
    <property type="entry name" value="Electron Transport, Fmn-binding Protein, Chain A"/>
    <property type="match status" value="1"/>
</dbReference>
<evidence type="ECO:0000256" key="5">
    <source>
        <dbReference type="ARBA" id="ARBA00007301"/>
    </source>
</evidence>
<name>A0A813YUJ9_9BILA</name>
<evidence type="ECO:0000256" key="9">
    <source>
        <dbReference type="ARBA" id="ARBA00022643"/>
    </source>
</evidence>
<dbReference type="SUPFAM" id="SSF50475">
    <property type="entry name" value="FMN-binding split barrel"/>
    <property type="match status" value="1"/>
</dbReference>
<dbReference type="InterPro" id="IPR012349">
    <property type="entry name" value="Split_barrel_FMN-bd"/>
</dbReference>
<dbReference type="Pfam" id="PF10590">
    <property type="entry name" value="PNP_phzG_C"/>
    <property type="match status" value="1"/>
</dbReference>
<comment type="caution">
    <text evidence="14">The sequence shown here is derived from an EMBL/GenBank/DDBJ whole genome shotgun (WGS) entry which is preliminary data.</text>
</comment>
<dbReference type="NCBIfam" id="TIGR00558">
    <property type="entry name" value="pdxH"/>
    <property type="match status" value="1"/>
</dbReference>
<dbReference type="AlphaFoldDB" id="A0A813YUJ9"/>
<evidence type="ECO:0000313" key="14">
    <source>
        <dbReference type="EMBL" id="CAF0889226.1"/>
    </source>
</evidence>
<evidence type="ECO:0000256" key="10">
    <source>
        <dbReference type="ARBA" id="ARBA00023002"/>
    </source>
</evidence>
<dbReference type="EMBL" id="CAJNOM010000163">
    <property type="protein sequence ID" value="CAF1165075.1"/>
    <property type="molecule type" value="Genomic_DNA"/>
</dbReference>
<dbReference type="NCBIfam" id="NF004231">
    <property type="entry name" value="PRK05679.1"/>
    <property type="match status" value="1"/>
</dbReference>
<dbReference type="GO" id="GO:0004733">
    <property type="term" value="F:pyridoxamine phosphate oxidase activity"/>
    <property type="evidence" value="ECO:0007669"/>
    <property type="project" value="UniProtKB-EC"/>
</dbReference>
<evidence type="ECO:0000259" key="12">
    <source>
        <dbReference type="Pfam" id="PF01243"/>
    </source>
</evidence>
<organism evidence="14 17">
    <name type="scientific">Adineta steineri</name>
    <dbReference type="NCBI Taxonomy" id="433720"/>
    <lineage>
        <taxon>Eukaryota</taxon>
        <taxon>Metazoa</taxon>
        <taxon>Spiralia</taxon>
        <taxon>Gnathifera</taxon>
        <taxon>Rotifera</taxon>
        <taxon>Eurotatoria</taxon>
        <taxon>Bdelloidea</taxon>
        <taxon>Adinetida</taxon>
        <taxon>Adinetidae</taxon>
        <taxon>Adineta</taxon>
    </lineage>
</organism>
<dbReference type="PANTHER" id="PTHR10851">
    <property type="entry name" value="PYRIDOXINE-5-PHOSPHATE OXIDASE"/>
    <property type="match status" value="1"/>
</dbReference>